<keyword evidence="2" id="KW-1185">Reference proteome</keyword>
<reference evidence="1 2" key="1">
    <citation type="submission" date="2024-05" db="EMBL/GenBank/DDBJ databases">
        <title>A high-quality chromosomal-level genome assembly of Topmouth culter (Culter alburnus).</title>
        <authorList>
            <person name="Zhao H."/>
        </authorList>
    </citation>
    <scope>NUCLEOTIDE SEQUENCE [LARGE SCALE GENOMIC DNA]</scope>
    <source>
        <strain evidence="1">CATC2023</strain>
        <tissue evidence="1">Muscle</tissue>
    </source>
</reference>
<organism evidence="1 2">
    <name type="scientific">Culter alburnus</name>
    <name type="common">Topmouth culter</name>
    <dbReference type="NCBI Taxonomy" id="194366"/>
    <lineage>
        <taxon>Eukaryota</taxon>
        <taxon>Metazoa</taxon>
        <taxon>Chordata</taxon>
        <taxon>Craniata</taxon>
        <taxon>Vertebrata</taxon>
        <taxon>Euteleostomi</taxon>
        <taxon>Actinopterygii</taxon>
        <taxon>Neopterygii</taxon>
        <taxon>Teleostei</taxon>
        <taxon>Ostariophysi</taxon>
        <taxon>Cypriniformes</taxon>
        <taxon>Xenocyprididae</taxon>
        <taxon>Xenocypridinae</taxon>
        <taxon>Culter</taxon>
    </lineage>
</organism>
<evidence type="ECO:0000313" key="2">
    <source>
        <dbReference type="Proteomes" id="UP001479290"/>
    </source>
</evidence>
<protein>
    <submittedName>
        <fullName evidence="1">Uncharacterized protein</fullName>
    </submittedName>
</protein>
<feature type="non-terminal residue" evidence="1">
    <location>
        <position position="1"/>
    </location>
</feature>
<gene>
    <name evidence="1" type="ORF">ABG768_019070</name>
</gene>
<dbReference type="AlphaFoldDB" id="A0AAW2AWX8"/>
<proteinExistence type="predicted"/>
<name>A0AAW2AWX8_CULAL</name>
<sequence>VQKLEAVGYKPILFIGKQDKSTSNKWVADIITHLHPTPVTKIFLEKMRRVYEFILTKATSTAEQPESLTKQSETVFVLNLVPVSCSLNPTSLSSFLCYSYNCSSFTFFPSSTSTAAEEKKVKHLYGVTLYHPCLSSISICLFHFQAFESGGATGKEQKKR</sequence>
<dbReference type="Proteomes" id="UP001479290">
    <property type="component" value="Unassembled WGS sequence"/>
</dbReference>
<accession>A0AAW2AWX8</accession>
<comment type="caution">
    <text evidence="1">The sequence shown here is derived from an EMBL/GenBank/DDBJ whole genome shotgun (WGS) entry which is preliminary data.</text>
</comment>
<dbReference type="EMBL" id="JAWDJR010000003">
    <property type="protein sequence ID" value="KAK9977249.1"/>
    <property type="molecule type" value="Genomic_DNA"/>
</dbReference>
<evidence type="ECO:0000313" key="1">
    <source>
        <dbReference type="EMBL" id="KAK9977249.1"/>
    </source>
</evidence>